<dbReference type="GO" id="GO:0016791">
    <property type="term" value="F:phosphatase activity"/>
    <property type="evidence" value="ECO:0007669"/>
    <property type="project" value="TreeGrafter"/>
</dbReference>
<dbReference type="NCBIfam" id="NF045966">
    <property type="entry name" value="YcsE_rel_Pase"/>
    <property type="match status" value="1"/>
</dbReference>
<accession>A0A0F5H0Y0</accession>
<dbReference type="Gene3D" id="3.40.50.1000">
    <property type="entry name" value="HAD superfamily/HAD-like"/>
    <property type="match status" value="1"/>
</dbReference>
<proteinExistence type="predicted"/>
<protein>
    <submittedName>
        <fullName evidence="2">Hydrolase (HAD superfamily)</fullName>
    </submittedName>
</protein>
<dbReference type="NCBIfam" id="TIGR01484">
    <property type="entry name" value="HAD-SF-IIB"/>
    <property type="match status" value="1"/>
</dbReference>
<dbReference type="SUPFAM" id="SSF56784">
    <property type="entry name" value="HAD-like"/>
    <property type="match status" value="1"/>
</dbReference>
<dbReference type="RefSeq" id="WP_046096742.1">
    <property type="nucleotide sequence ID" value="NZ_JZXN01000011.1"/>
</dbReference>
<dbReference type="AlphaFoldDB" id="A0A0F5H0Y0"/>
<dbReference type="EMBL" id="JZXN01000011">
    <property type="protein sequence ID" value="KKB26986.1"/>
    <property type="molecule type" value="Genomic_DNA"/>
</dbReference>
<gene>
    <name evidence="2" type="ORF">MMELEA_02990</name>
</gene>
<dbReference type="PANTHER" id="PTHR10000:SF8">
    <property type="entry name" value="HAD SUPERFAMILY HYDROLASE-LIKE, TYPE 3"/>
    <property type="match status" value="1"/>
</dbReference>
<dbReference type="Proteomes" id="UP000033750">
    <property type="component" value="Unassembled WGS sequence"/>
</dbReference>
<evidence type="ECO:0000313" key="3">
    <source>
        <dbReference type="Proteomes" id="UP000033750"/>
    </source>
</evidence>
<keyword evidence="3" id="KW-1185">Reference proteome</keyword>
<dbReference type="Gene3D" id="3.30.1240.10">
    <property type="match status" value="1"/>
</dbReference>
<name>A0A0F5H0Y0_9BACT</name>
<dbReference type="OrthoDB" id="388819at2"/>
<dbReference type="InterPro" id="IPR023214">
    <property type="entry name" value="HAD_sf"/>
</dbReference>
<dbReference type="STRING" id="29561.MM26B8_02600"/>
<dbReference type="PATRIC" id="fig|1264554.4.peg.255"/>
<dbReference type="InterPro" id="IPR006379">
    <property type="entry name" value="HAD-SF_hydro_IIB"/>
</dbReference>
<dbReference type="GO" id="GO:0000287">
    <property type="term" value="F:magnesium ion binding"/>
    <property type="evidence" value="ECO:0007669"/>
    <property type="project" value="TreeGrafter"/>
</dbReference>
<dbReference type="GO" id="GO:0005829">
    <property type="term" value="C:cytosol"/>
    <property type="evidence" value="ECO:0007669"/>
    <property type="project" value="TreeGrafter"/>
</dbReference>
<reference evidence="2 3" key="1">
    <citation type="submission" date="2015-03" db="EMBL/GenBank/DDBJ databases">
        <title>Genome sequence of Mycoplasma meleagridis strain ATCC 25294.</title>
        <authorList>
            <person name="Yacoub E."/>
            <person name="Blanchard A."/>
            <person name="Sirand-Pugnet P."/>
            <person name="Mardassi B.B.A."/>
        </authorList>
    </citation>
    <scope>NUCLEOTIDE SEQUENCE [LARGE SCALE GENOMIC DNA]</scope>
    <source>
        <strain evidence="2 3">ATCC 25294</strain>
    </source>
</reference>
<comment type="caution">
    <text evidence="2">The sequence shown here is derived from an EMBL/GenBank/DDBJ whole genome shotgun (WGS) entry which is preliminary data.</text>
</comment>
<evidence type="ECO:0000313" key="2">
    <source>
        <dbReference type="EMBL" id="KKB26986.1"/>
    </source>
</evidence>
<dbReference type="InterPro" id="IPR036412">
    <property type="entry name" value="HAD-like_sf"/>
</dbReference>
<organism evidence="2 3">
    <name type="scientific">Mycoplasmopsis meleagridis ATCC 25294</name>
    <dbReference type="NCBI Taxonomy" id="1264554"/>
    <lineage>
        <taxon>Bacteria</taxon>
        <taxon>Bacillati</taxon>
        <taxon>Mycoplasmatota</taxon>
        <taxon>Mycoplasmoidales</taxon>
        <taxon>Metamycoplasmataceae</taxon>
        <taxon>Mycoplasmopsis</taxon>
    </lineage>
</organism>
<dbReference type="Pfam" id="PF08282">
    <property type="entry name" value="Hydrolase_3"/>
    <property type="match status" value="1"/>
</dbReference>
<evidence type="ECO:0000256" key="1">
    <source>
        <dbReference type="ARBA" id="ARBA00001946"/>
    </source>
</evidence>
<comment type="cofactor">
    <cofactor evidence="1">
        <name>Mg(2+)</name>
        <dbReference type="ChEBI" id="CHEBI:18420"/>
    </cofactor>
</comment>
<keyword evidence="2" id="KW-0378">Hydrolase</keyword>
<dbReference type="PANTHER" id="PTHR10000">
    <property type="entry name" value="PHOSPHOSERINE PHOSPHATASE"/>
    <property type="match status" value="1"/>
</dbReference>
<sequence length="294" mass="33545">MKDLKSKLQENIKMAAFDIDGTIMPFGQPIFSDGIKQMFRELKSKGIYSILSTAREFVTIGNFLEQLPEVNYFIGANGMFIYDVQNKSFVYENPIELNDLKILYVALFGKEALTGEYEKINKFPDLESLTVTDLNWCYHSPNINKNTWFLSPHHAKLKPMDFDIIDKNHIHIITLGSYNQEATNRLEKYVKKIIAKNNLPLEVNSKWNKGVFITPKNVTKFHALELLAKKLNLDAKKNLIAFGDSTNDYEMLINAAYSVGLGEHDPNIKKITKMNAKPVEQDGSYLALKELGIL</sequence>